<comment type="caution">
    <text evidence="1">The sequence shown here is derived from an EMBL/GenBank/DDBJ whole genome shotgun (WGS) entry which is preliminary data.</text>
</comment>
<sequence length="391" mass="44333">MQYTTTFTFAPRTTQPSDAASISAAVQPNNHARSPWWTKHQGITNRLTAKEPDPLRQQWRSEPCGHCGALLLESEPLSFCCRNGADLLDPLPPLPPFVNSIEFHPKAGLLSLMLNNAIHFASQGYAGHRIEFAQGVPAVAIQGTIYQRLFPADKERSPLNMFLFNPAHQDALRSDDMPRHWIPALRRELQLFNPILAIFEMLTNVEATATAATLELKQQGPSAELAGIIHYGSIARKDPRSIYVHKLDTQGPARKDPRSIYVHKLDTQGPARKDPRSIYVHKLDTQGPARKDPRSIYVHKLDTQGPARIGTDHPLYDALSYPLLFPHGTAQNTSTRFTLRKIVRFLLLTERRFRTFWKVSNMFMIDAVCRMEEKRLDFITKSLSKIRNSNR</sequence>
<proteinExistence type="predicted"/>
<dbReference type="AlphaFoldDB" id="A0A8T8SAH6"/>
<feature type="non-terminal residue" evidence="1">
    <location>
        <position position="1"/>
    </location>
</feature>
<evidence type="ECO:0008006" key="3">
    <source>
        <dbReference type="Google" id="ProtNLM"/>
    </source>
</evidence>
<dbReference type="Proteomes" id="UP000077671">
    <property type="component" value="Unassembled WGS sequence"/>
</dbReference>
<evidence type="ECO:0000313" key="2">
    <source>
        <dbReference type="Proteomes" id="UP000077671"/>
    </source>
</evidence>
<protein>
    <recommendedName>
        <fullName evidence="3">Helitron helicase-like domain-containing protein</fullName>
    </recommendedName>
</protein>
<evidence type="ECO:0000313" key="1">
    <source>
        <dbReference type="EMBL" id="KAE8236116.1"/>
    </source>
</evidence>
<gene>
    <name evidence="1" type="ORF">A4X03_0g9550</name>
</gene>
<accession>A0A8T8SAH6</accession>
<dbReference type="EMBL" id="LWDD02003921">
    <property type="protein sequence ID" value="KAE8236116.1"/>
    <property type="molecule type" value="Genomic_DNA"/>
</dbReference>
<reference evidence="1" key="1">
    <citation type="submission" date="2016-04" db="EMBL/GenBank/DDBJ databases">
        <authorList>
            <person name="Nguyen H.D."/>
            <person name="Kesanakurti P."/>
            <person name="Cullis J."/>
            <person name="Levesque C.A."/>
            <person name="Hambleton S."/>
        </authorList>
    </citation>
    <scope>NUCLEOTIDE SEQUENCE</scope>
    <source>
        <strain evidence="1">DAOMC 238032</strain>
    </source>
</reference>
<name>A0A8T8SAH6_9BASI</name>
<organism evidence="1 2">
    <name type="scientific">Tilletia caries</name>
    <name type="common">wheat bunt fungus</name>
    <dbReference type="NCBI Taxonomy" id="13290"/>
    <lineage>
        <taxon>Eukaryota</taxon>
        <taxon>Fungi</taxon>
        <taxon>Dikarya</taxon>
        <taxon>Basidiomycota</taxon>
        <taxon>Ustilaginomycotina</taxon>
        <taxon>Exobasidiomycetes</taxon>
        <taxon>Tilletiales</taxon>
        <taxon>Tilletiaceae</taxon>
        <taxon>Tilletia</taxon>
    </lineage>
</organism>
<reference evidence="1" key="2">
    <citation type="journal article" date="2019" name="IMA Fungus">
        <title>Genome sequencing and comparison of five Tilletia species to identify candidate genes for the detection of regulated species infecting wheat.</title>
        <authorList>
            <person name="Nguyen H.D.T."/>
            <person name="Sultana T."/>
            <person name="Kesanakurti P."/>
            <person name="Hambleton S."/>
        </authorList>
    </citation>
    <scope>NUCLEOTIDE SEQUENCE</scope>
    <source>
        <strain evidence="1">DAOMC 238032</strain>
    </source>
</reference>